<gene>
    <name evidence="5" type="ORF">KP509_02G039800</name>
</gene>
<feature type="signal peptide" evidence="4">
    <location>
        <begin position="1"/>
        <end position="34"/>
    </location>
</feature>
<name>A0A8T2V4X3_CERRI</name>
<dbReference type="Pfam" id="PF03018">
    <property type="entry name" value="Dirigent"/>
    <property type="match status" value="1"/>
</dbReference>
<comment type="subunit">
    <text evidence="2 4">Homodimer.</text>
</comment>
<comment type="similarity">
    <text evidence="1 4">Belongs to the plant dirigent protein family.</text>
</comment>
<dbReference type="AlphaFoldDB" id="A0A8T2V4X3"/>
<protein>
    <recommendedName>
        <fullName evidence="4">Dirigent protein</fullName>
    </recommendedName>
</protein>
<comment type="function">
    <text evidence="4">Dirigent proteins impart stereoselectivity on the phenoxy radical-coupling reaction, yielding optically active lignans from two molecules of coniferyl alcohol in the biosynthesis of lignans, flavonolignans, and alkaloids and thus plays a central role in plant secondary metabolism.</text>
</comment>
<evidence type="ECO:0000313" key="6">
    <source>
        <dbReference type="Proteomes" id="UP000825935"/>
    </source>
</evidence>
<dbReference type="EMBL" id="CM035407">
    <property type="protein sequence ID" value="KAH7443551.1"/>
    <property type="molecule type" value="Genomic_DNA"/>
</dbReference>
<keyword evidence="3 4" id="KW-0964">Secreted</keyword>
<evidence type="ECO:0000256" key="1">
    <source>
        <dbReference type="ARBA" id="ARBA00010746"/>
    </source>
</evidence>
<dbReference type="PANTHER" id="PTHR21495">
    <property type="entry name" value="NUCLEOPORIN-RELATED"/>
    <property type="match status" value="1"/>
</dbReference>
<keyword evidence="4" id="KW-0732">Signal</keyword>
<evidence type="ECO:0000313" key="5">
    <source>
        <dbReference type="EMBL" id="KAH7443551.1"/>
    </source>
</evidence>
<dbReference type="OMA" id="PMMASLE"/>
<keyword evidence="4" id="KW-0052">Apoplast</keyword>
<feature type="chain" id="PRO_5035958515" description="Dirigent protein" evidence="4">
    <location>
        <begin position="35"/>
        <end position="208"/>
    </location>
</feature>
<dbReference type="GO" id="GO:0009699">
    <property type="term" value="P:phenylpropanoid biosynthetic process"/>
    <property type="evidence" value="ECO:0007669"/>
    <property type="project" value="UniProtKB-ARBA"/>
</dbReference>
<evidence type="ECO:0000256" key="4">
    <source>
        <dbReference type="RuleBase" id="RU363099"/>
    </source>
</evidence>
<evidence type="ECO:0000256" key="2">
    <source>
        <dbReference type="ARBA" id="ARBA00011738"/>
    </source>
</evidence>
<evidence type="ECO:0000256" key="3">
    <source>
        <dbReference type="ARBA" id="ARBA00022525"/>
    </source>
</evidence>
<comment type="subcellular location">
    <subcellularLocation>
        <location evidence="4">Secreted</location>
        <location evidence="4">Extracellular space</location>
        <location evidence="4">Apoplast</location>
    </subcellularLocation>
</comment>
<dbReference type="OrthoDB" id="1864232at2759"/>
<dbReference type="Proteomes" id="UP000825935">
    <property type="component" value="Chromosome 2"/>
</dbReference>
<proteinExistence type="inferred from homology"/>
<organism evidence="5 6">
    <name type="scientific">Ceratopteris richardii</name>
    <name type="common">Triangle waterfern</name>
    <dbReference type="NCBI Taxonomy" id="49495"/>
    <lineage>
        <taxon>Eukaryota</taxon>
        <taxon>Viridiplantae</taxon>
        <taxon>Streptophyta</taxon>
        <taxon>Embryophyta</taxon>
        <taxon>Tracheophyta</taxon>
        <taxon>Polypodiopsida</taxon>
        <taxon>Polypodiidae</taxon>
        <taxon>Polypodiales</taxon>
        <taxon>Pteridineae</taxon>
        <taxon>Pteridaceae</taxon>
        <taxon>Parkerioideae</taxon>
        <taxon>Ceratopteris</taxon>
    </lineage>
</organism>
<dbReference type="GO" id="GO:0048046">
    <property type="term" value="C:apoplast"/>
    <property type="evidence" value="ECO:0007669"/>
    <property type="project" value="UniProtKB-SubCell"/>
</dbReference>
<reference evidence="5" key="1">
    <citation type="submission" date="2021-08" db="EMBL/GenBank/DDBJ databases">
        <title>WGS assembly of Ceratopteris richardii.</title>
        <authorList>
            <person name="Marchant D.B."/>
            <person name="Chen G."/>
            <person name="Jenkins J."/>
            <person name="Shu S."/>
            <person name="Leebens-Mack J."/>
            <person name="Grimwood J."/>
            <person name="Schmutz J."/>
            <person name="Soltis P."/>
            <person name="Soltis D."/>
            <person name="Chen Z.-H."/>
        </authorList>
    </citation>
    <scope>NUCLEOTIDE SEQUENCE</scope>
    <source>
        <strain evidence="5">Whitten #5841</strain>
        <tissue evidence="5">Leaf</tissue>
    </source>
</reference>
<dbReference type="InterPro" id="IPR044859">
    <property type="entry name" value="Allene_oxi_cyc_Dirigent"/>
</dbReference>
<accession>A0A8T2V4X3</accession>
<sequence>MVSPISILPVRWPLATTMLALLILVACHPDVAEGVETNRRTPAETRRPSAAANGRIRKKRTESMVFYMHDIPGATAAVVAQQKGNQSSTLGLTFVFDDKLTEGPHPDSTEIGRGQGMYTVASLGNGLPALFLTFTAVMHRPSLYDGSTICLQGSDRTFLKEREIAIVGGTGRFRLARGYAILSTITFKASTGAAIIKFNLTMTLPPHP</sequence>
<comment type="caution">
    <text evidence="5">The sequence shown here is derived from an EMBL/GenBank/DDBJ whole genome shotgun (WGS) entry which is preliminary data.</text>
</comment>
<dbReference type="InterPro" id="IPR004265">
    <property type="entry name" value="Dirigent"/>
</dbReference>
<dbReference type="Gene3D" id="2.40.480.10">
    <property type="entry name" value="Allene oxide cyclase-like"/>
    <property type="match status" value="1"/>
</dbReference>
<keyword evidence="6" id="KW-1185">Reference proteome</keyword>